<name>A0AA40AGG3_9PEZI</name>
<evidence type="ECO:0000256" key="1">
    <source>
        <dbReference type="SAM" id="Phobius"/>
    </source>
</evidence>
<dbReference type="EMBL" id="JAUKUA010000004">
    <property type="protein sequence ID" value="KAK0715373.1"/>
    <property type="molecule type" value="Genomic_DNA"/>
</dbReference>
<protein>
    <submittedName>
        <fullName evidence="2">Uncharacterized protein</fullName>
    </submittedName>
</protein>
<evidence type="ECO:0000313" key="2">
    <source>
        <dbReference type="EMBL" id="KAK0715373.1"/>
    </source>
</evidence>
<proteinExistence type="predicted"/>
<keyword evidence="1" id="KW-0812">Transmembrane</keyword>
<organism evidence="2 3">
    <name type="scientific">Lasiosphaeris hirsuta</name>
    <dbReference type="NCBI Taxonomy" id="260670"/>
    <lineage>
        <taxon>Eukaryota</taxon>
        <taxon>Fungi</taxon>
        <taxon>Dikarya</taxon>
        <taxon>Ascomycota</taxon>
        <taxon>Pezizomycotina</taxon>
        <taxon>Sordariomycetes</taxon>
        <taxon>Sordariomycetidae</taxon>
        <taxon>Sordariales</taxon>
        <taxon>Lasiosphaeriaceae</taxon>
        <taxon>Lasiosphaeris</taxon>
    </lineage>
</organism>
<sequence>MPIVFKILFVFIYPAILFIMEPGSVMVLLCWFAVVLAVLDKIHFLMHPGYWAGWFTLLIFLPPAFKRESPLMWNILGTILFASLWWLIGAANERSSLTGISPCDLCPLIWHSAGLDALENHQGEE</sequence>
<dbReference type="Proteomes" id="UP001172102">
    <property type="component" value="Unassembled WGS sequence"/>
</dbReference>
<feature type="transmembrane region" description="Helical" evidence="1">
    <location>
        <begin position="49"/>
        <end position="65"/>
    </location>
</feature>
<keyword evidence="1" id="KW-1133">Transmembrane helix</keyword>
<reference evidence="2" key="1">
    <citation type="submission" date="2023-06" db="EMBL/GenBank/DDBJ databases">
        <title>Genome-scale phylogeny and comparative genomics of the fungal order Sordariales.</title>
        <authorList>
            <consortium name="Lawrence Berkeley National Laboratory"/>
            <person name="Hensen N."/>
            <person name="Bonometti L."/>
            <person name="Westerberg I."/>
            <person name="Brannstrom I.O."/>
            <person name="Guillou S."/>
            <person name="Cros-Aarteil S."/>
            <person name="Calhoun S."/>
            <person name="Haridas S."/>
            <person name="Kuo A."/>
            <person name="Mondo S."/>
            <person name="Pangilinan J."/>
            <person name="Riley R."/>
            <person name="Labutti K."/>
            <person name="Andreopoulos B."/>
            <person name="Lipzen A."/>
            <person name="Chen C."/>
            <person name="Yanf M."/>
            <person name="Daum C."/>
            <person name="Ng V."/>
            <person name="Clum A."/>
            <person name="Steindorff A."/>
            <person name="Ohm R."/>
            <person name="Martin F."/>
            <person name="Silar P."/>
            <person name="Natvig D."/>
            <person name="Lalanne C."/>
            <person name="Gautier V."/>
            <person name="Ament-Velasquez S.L."/>
            <person name="Kruys A."/>
            <person name="Hutchinson M.I."/>
            <person name="Powell A.J."/>
            <person name="Barry K."/>
            <person name="Miller A.N."/>
            <person name="Grigoriev I.V."/>
            <person name="Debuchy R."/>
            <person name="Gladieux P."/>
            <person name="Thoren M.H."/>
            <person name="Johannesson H."/>
        </authorList>
    </citation>
    <scope>NUCLEOTIDE SEQUENCE</scope>
    <source>
        <strain evidence="2">SMH4607-1</strain>
    </source>
</reference>
<feature type="transmembrane region" description="Helical" evidence="1">
    <location>
        <begin position="12"/>
        <end position="37"/>
    </location>
</feature>
<feature type="transmembrane region" description="Helical" evidence="1">
    <location>
        <begin position="71"/>
        <end position="88"/>
    </location>
</feature>
<keyword evidence="3" id="KW-1185">Reference proteome</keyword>
<comment type="caution">
    <text evidence="2">The sequence shown here is derived from an EMBL/GenBank/DDBJ whole genome shotgun (WGS) entry which is preliminary data.</text>
</comment>
<accession>A0AA40AGG3</accession>
<gene>
    <name evidence="2" type="ORF">B0H67DRAFT_645134</name>
</gene>
<evidence type="ECO:0000313" key="3">
    <source>
        <dbReference type="Proteomes" id="UP001172102"/>
    </source>
</evidence>
<keyword evidence="1" id="KW-0472">Membrane</keyword>
<dbReference type="AlphaFoldDB" id="A0AA40AGG3"/>